<evidence type="ECO:0000259" key="7">
    <source>
        <dbReference type="Pfam" id="PF00931"/>
    </source>
</evidence>
<keyword evidence="3" id="KW-0677">Repeat</keyword>
<comment type="caution">
    <text evidence="11">The sequence shown here is derived from an EMBL/GenBank/DDBJ whole genome shotgun (WGS) entry which is preliminary data.</text>
</comment>
<dbReference type="Pfam" id="PF00931">
    <property type="entry name" value="NB-ARC"/>
    <property type="match status" value="1"/>
</dbReference>
<organism evidence="11 12">
    <name type="scientific">Dillenia turbinata</name>
    <dbReference type="NCBI Taxonomy" id="194707"/>
    <lineage>
        <taxon>Eukaryota</taxon>
        <taxon>Viridiplantae</taxon>
        <taxon>Streptophyta</taxon>
        <taxon>Embryophyta</taxon>
        <taxon>Tracheophyta</taxon>
        <taxon>Spermatophyta</taxon>
        <taxon>Magnoliopsida</taxon>
        <taxon>eudicotyledons</taxon>
        <taxon>Gunneridae</taxon>
        <taxon>Pentapetalae</taxon>
        <taxon>Dilleniales</taxon>
        <taxon>Dilleniaceae</taxon>
        <taxon>Dillenia</taxon>
    </lineage>
</organism>
<sequence length="1015" mass="115802">MNMVANVISNFTLPLSQSKVKTDNLDGCLINSGMMEAAINIVVSGALDKGKAAIEYVLGQANMARNMDSNYEKLTRVLEKLYAKRDDIQTEIQKDLKKTTSKECKHWIKRVKEVERKAVELESQYKKEKRNSSRLSFSPQRLKLAADMMGLQEEAQKLGSECKFERVAVQGSPDPLWVVYAAKLENTPSLQEIVQEILGYLRDESIRKIGLWGMVGTGKTTILQNINNNQELLKIFNIIMMVTVSRDWSVENVQQAIVQRLGLNVQGITSVQGIAQRISEELKEKNYLLLLDEVWEVFDLHSVGIYGNEGNSKIVLATRYHDVCHDMETDEEINVKPLPDHEAWNLFREKVGRNVDRPGIKPLAQLVAKACAGLPLLIDRVAKTFRKKNDTYLWRDGLENLKQWPGGRISEMDKILNFLRFCYDDLKSNDRKSCFLYGALYPEGYEIYIDHLVECWRAEGLIDFVSSFTMARSRGLTILEDLTDVSLFEKSQKVGYIKMNKIIRDMALKISEENEDTNFLVRASEELELPPSEEEWRLATRISLMNNRLQILPDSPNCNKLSTLFLQGNSGLITIPNLFFKSMGSLRVLNLHDTGIFSMPTSISFLTSLRGLYLNGCIQLMDLPLNIEALKHLEILDIRQVGISDFPVQIGKLVNLKCLRVSLHCSNMHCINREQDRRAQAICGVISRLTSLEELSIEADSFKWWPKAAKAVTLKVSNLTCLSSLRFWFPTVECLSAFISNSLSWKVCGFQFQFFVGNTRQTQYQILSTFKYRIDGYLSYSSGNGVNHAIKEVLRRTEAFELIGLKGVSRLSDFGMENMETVQACLIEGCNDMTTIISGYSISDNVLPHLSKLYLFNMLNLASIWEGPIGFGSLSKLTSLAFKNCPMLKRIFSEGMIQQLRFLHHLKVEDCSEIEVLMMKFECDMLDSDVLPRLKTLTLSDLPKLKTIWAGGYLEWPALENLEVCNCELLQMLPFTKNNAICLRSIQGEEAWWRALTWEEDGIRERLEHICIFKR</sequence>
<dbReference type="SUPFAM" id="SSF52058">
    <property type="entry name" value="L domain-like"/>
    <property type="match status" value="1"/>
</dbReference>
<dbReference type="PRINTS" id="PR00364">
    <property type="entry name" value="DISEASERSIST"/>
</dbReference>
<dbReference type="Gene3D" id="3.80.10.10">
    <property type="entry name" value="Ribonuclease Inhibitor"/>
    <property type="match status" value="2"/>
</dbReference>
<evidence type="ECO:0000313" key="11">
    <source>
        <dbReference type="EMBL" id="KAK6945528.1"/>
    </source>
</evidence>
<feature type="domain" description="Disease resistance protein winged helix" evidence="9">
    <location>
        <begin position="440"/>
        <end position="507"/>
    </location>
</feature>
<dbReference type="Pfam" id="PF23247">
    <property type="entry name" value="LRR_RPS2"/>
    <property type="match status" value="1"/>
</dbReference>
<dbReference type="Pfam" id="PF23559">
    <property type="entry name" value="WHD_DRP"/>
    <property type="match status" value="1"/>
</dbReference>
<keyword evidence="5" id="KW-0067">ATP-binding</keyword>
<keyword evidence="4" id="KW-0611">Plant defense</keyword>
<dbReference type="InterPro" id="IPR002182">
    <property type="entry name" value="NB-ARC"/>
</dbReference>
<keyword evidence="2" id="KW-0433">Leucine-rich repeat</keyword>
<evidence type="ECO:0000256" key="5">
    <source>
        <dbReference type="ARBA" id="ARBA00022840"/>
    </source>
</evidence>
<evidence type="ECO:0000256" key="1">
    <source>
        <dbReference type="ARBA" id="ARBA00008894"/>
    </source>
</evidence>
<reference evidence="11 12" key="1">
    <citation type="submission" date="2023-12" db="EMBL/GenBank/DDBJ databases">
        <title>A high-quality genome assembly for Dillenia turbinata (Dilleniales).</title>
        <authorList>
            <person name="Chanderbali A."/>
        </authorList>
    </citation>
    <scope>NUCLEOTIDE SEQUENCE [LARGE SCALE GENOMIC DNA]</scope>
    <source>
        <strain evidence="11">LSX21</strain>
        <tissue evidence="11">Leaf</tissue>
    </source>
</reference>
<dbReference type="EMBL" id="JBAMMX010000002">
    <property type="protein sequence ID" value="KAK6945528.1"/>
    <property type="molecule type" value="Genomic_DNA"/>
</dbReference>
<name>A0AAN8ZSR8_9MAGN</name>
<evidence type="ECO:0000256" key="2">
    <source>
        <dbReference type="ARBA" id="ARBA00022614"/>
    </source>
</evidence>
<dbReference type="InterPro" id="IPR058922">
    <property type="entry name" value="WHD_DRP"/>
</dbReference>
<accession>A0AAN8ZSR8</accession>
<dbReference type="InterPro" id="IPR042197">
    <property type="entry name" value="Apaf_helical"/>
</dbReference>
<dbReference type="InterPro" id="IPR036388">
    <property type="entry name" value="WH-like_DNA-bd_sf"/>
</dbReference>
<gene>
    <name evidence="11" type="ORF">RJ641_013072</name>
</gene>
<evidence type="ECO:0000259" key="8">
    <source>
        <dbReference type="Pfam" id="PF23247"/>
    </source>
</evidence>
<dbReference type="InterPro" id="IPR032675">
    <property type="entry name" value="LRR_dom_sf"/>
</dbReference>
<evidence type="ECO:0000313" key="12">
    <source>
        <dbReference type="Proteomes" id="UP001370490"/>
    </source>
</evidence>
<feature type="domain" description="NB-ARC" evidence="7">
    <location>
        <begin position="192"/>
        <end position="354"/>
    </location>
</feature>
<keyword evidence="6" id="KW-0175">Coiled coil</keyword>
<evidence type="ECO:0000256" key="3">
    <source>
        <dbReference type="ARBA" id="ARBA00022737"/>
    </source>
</evidence>
<feature type="coiled-coil region" evidence="6">
    <location>
        <begin position="64"/>
        <end position="131"/>
    </location>
</feature>
<dbReference type="InterPro" id="IPR055414">
    <property type="entry name" value="LRR_R13L4/SHOC2-like"/>
</dbReference>
<dbReference type="Gene3D" id="1.10.8.430">
    <property type="entry name" value="Helical domain of apoptotic protease-activating factors"/>
    <property type="match status" value="1"/>
</dbReference>
<dbReference type="Gene3D" id="3.40.50.300">
    <property type="entry name" value="P-loop containing nucleotide triphosphate hydrolases"/>
    <property type="match status" value="1"/>
</dbReference>
<dbReference type="Proteomes" id="UP001370490">
    <property type="component" value="Unassembled WGS sequence"/>
</dbReference>
<dbReference type="InterPro" id="IPR050905">
    <property type="entry name" value="Plant_NBS-LRR"/>
</dbReference>
<feature type="domain" description="Disease resistance protein At4g27190-like leucine-rich repeats" evidence="8">
    <location>
        <begin position="856"/>
        <end position="973"/>
    </location>
</feature>
<evidence type="ECO:0000259" key="10">
    <source>
        <dbReference type="Pfam" id="PF23598"/>
    </source>
</evidence>
<keyword evidence="5" id="KW-0547">Nucleotide-binding</keyword>
<feature type="domain" description="Disease resistance R13L4/SHOC-2-like LRR" evidence="10">
    <location>
        <begin position="581"/>
        <end position="730"/>
    </location>
</feature>
<protein>
    <submittedName>
        <fullName evidence="11">NB-ARC</fullName>
    </submittedName>
</protein>
<dbReference type="Pfam" id="PF23598">
    <property type="entry name" value="LRR_14"/>
    <property type="match status" value="1"/>
</dbReference>
<dbReference type="InterPro" id="IPR057135">
    <property type="entry name" value="At4g27190-like_LRR"/>
</dbReference>
<keyword evidence="12" id="KW-1185">Reference proteome</keyword>
<dbReference type="PANTHER" id="PTHR33463">
    <property type="entry name" value="NB-ARC DOMAIN-CONTAINING PROTEIN-RELATED"/>
    <property type="match status" value="1"/>
</dbReference>
<comment type="similarity">
    <text evidence="1">Belongs to the disease resistance NB-LRR family.</text>
</comment>
<evidence type="ECO:0000256" key="4">
    <source>
        <dbReference type="ARBA" id="ARBA00022821"/>
    </source>
</evidence>
<evidence type="ECO:0000259" key="9">
    <source>
        <dbReference type="Pfam" id="PF23559"/>
    </source>
</evidence>
<dbReference type="GO" id="GO:0043531">
    <property type="term" value="F:ADP binding"/>
    <property type="evidence" value="ECO:0007669"/>
    <property type="project" value="InterPro"/>
</dbReference>
<dbReference type="AlphaFoldDB" id="A0AAN8ZSR8"/>
<dbReference type="SUPFAM" id="SSF52540">
    <property type="entry name" value="P-loop containing nucleoside triphosphate hydrolases"/>
    <property type="match status" value="1"/>
</dbReference>
<dbReference type="GO" id="GO:0005524">
    <property type="term" value="F:ATP binding"/>
    <property type="evidence" value="ECO:0007669"/>
    <property type="project" value="UniProtKB-KW"/>
</dbReference>
<dbReference type="PANTHER" id="PTHR33463:SF186">
    <property type="entry name" value="NB-ARC DOMAIN-CONTAINING PROTEIN"/>
    <property type="match status" value="1"/>
</dbReference>
<proteinExistence type="inferred from homology"/>
<dbReference type="InterPro" id="IPR027417">
    <property type="entry name" value="P-loop_NTPase"/>
</dbReference>
<dbReference type="GO" id="GO:0006952">
    <property type="term" value="P:defense response"/>
    <property type="evidence" value="ECO:0007669"/>
    <property type="project" value="UniProtKB-KW"/>
</dbReference>
<evidence type="ECO:0000256" key="6">
    <source>
        <dbReference type="SAM" id="Coils"/>
    </source>
</evidence>
<dbReference type="Gene3D" id="1.10.10.10">
    <property type="entry name" value="Winged helix-like DNA-binding domain superfamily/Winged helix DNA-binding domain"/>
    <property type="match status" value="1"/>
</dbReference>